<dbReference type="SUPFAM" id="SSF52047">
    <property type="entry name" value="RNI-like"/>
    <property type="match status" value="1"/>
</dbReference>
<dbReference type="RefSeq" id="XP_060338907.1">
    <property type="nucleotide sequence ID" value="XM_060483937.1"/>
</dbReference>
<organism evidence="2 3">
    <name type="scientific">Armillaria tabescens</name>
    <name type="common">Ringless honey mushroom</name>
    <name type="synonym">Agaricus tabescens</name>
    <dbReference type="NCBI Taxonomy" id="1929756"/>
    <lineage>
        <taxon>Eukaryota</taxon>
        <taxon>Fungi</taxon>
        <taxon>Dikarya</taxon>
        <taxon>Basidiomycota</taxon>
        <taxon>Agaricomycotina</taxon>
        <taxon>Agaricomycetes</taxon>
        <taxon>Agaricomycetidae</taxon>
        <taxon>Agaricales</taxon>
        <taxon>Marasmiineae</taxon>
        <taxon>Physalacriaceae</taxon>
        <taxon>Desarmillaria</taxon>
    </lineage>
</organism>
<keyword evidence="3" id="KW-1185">Reference proteome</keyword>
<evidence type="ECO:0008006" key="4">
    <source>
        <dbReference type="Google" id="ProtNLM"/>
    </source>
</evidence>
<accession>A0AA39NP78</accession>
<evidence type="ECO:0000256" key="1">
    <source>
        <dbReference type="SAM" id="MobiDB-lite"/>
    </source>
</evidence>
<sequence>MPLKLPPIHRLPVELLSEIFHWHSLSSNGVVNYNGTFYAFYDVDVVKAGPWLLTHVCRYWREIATTLTSLWSSFIIRSKLLGTKGPDALLQTVLRRSGQSPLSFEMWLSALSSMEMPIPRILALLAAHSTTWKDIELELPSHGYYIEVMGVLSSLPTPLQLPLLEKLRISISETSPEDTSEDTSEDSDSDASEPDQHSIATTFANSPMLHSVIMDPFLPISLPWPQITYLCTSKLSLEQLLDTLRVAIHLETLFLMSDSYADPQENSPIPVTNNAIKTLRLCDTEFLPYLTLPSLIYLRIENDLSEDMVFIHENQVSFVDWDKVPRFVGRSGCVLKWLRISVGEPTDSLFAMLRTAMTDVTDMTVINDAGCVSLCTILPALQKDPLLMPKLEVLYFDGSNSRDLCGLEDILEFVQSRYGNGMGPLKSLHIDCEVLYPEEKEENGLVHFSGEDRRFYLDQLKVFVDEGLDLVIDLDEELIEI</sequence>
<name>A0AA39NP78_ARMTA</name>
<gene>
    <name evidence="2" type="ORF">EV420DRAFT_9039</name>
</gene>
<dbReference type="Proteomes" id="UP001175211">
    <property type="component" value="Unassembled WGS sequence"/>
</dbReference>
<feature type="region of interest" description="Disordered" evidence="1">
    <location>
        <begin position="172"/>
        <end position="195"/>
    </location>
</feature>
<dbReference type="AlphaFoldDB" id="A0AA39NP78"/>
<dbReference type="EMBL" id="JAUEPS010000001">
    <property type="protein sequence ID" value="KAK0469114.1"/>
    <property type="molecule type" value="Genomic_DNA"/>
</dbReference>
<reference evidence="2" key="1">
    <citation type="submission" date="2023-06" db="EMBL/GenBank/DDBJ databases">
        <authorList>
            <consortium name="Lawrence Berkeley National Laboratory"/>
            <person name="Ahrendt S."/>
            <person name="Sahu N."/>
            <person name="Indic B."/>
            <person name="Wong-Bajracharya J."/>
            <person name="Merenyi Z."/>
            <person name="Ke H.-M."/>
            <person name="Monk M."/>
            <person name="Kocsube S."/>
            <person name="Drula E."/>
            <person name="Lipzen A."/>
            <person name="Balint B."/>
            <person name="Henrissat B."/>
            <person name="Andreopoulos B."/>
            <person name="Martin F.M."/>
            <person name="Harder C.B."/>
            <person name="Rigling D."/>
            <person name="Ford K.L."/>
            <person name="Foster G.D."/>
            <person name="Pangilinan J."/>
            <person name="Papanicolaou A."/>
            <person name="Barry K."/>
            <person name="LaButti K."/>
            <person name="Viragh M."/>
            <person name="Koriabine M."/>
            <person name="Yan M."/>
            <person name="Riley R."/>
            <person name="Champramary S."/>
            <person name="Plett K.L."/>
            <person name="Tsai I.J."/>
            <person name="Slot J."/>
            <person name="Sipos G."/>
            <person name="Plett J."/>
            <person name="Nagy L.G."/>
            <person name="Grigoriev I.V."/>
        </authorList>
    </citation>
    <scope>NUCLEOTIDE SEQUENCE</scope>
    <source>
        <strain evidence="2">CCBAS 213</strain>
    </source>
</reference>
<dbReference type="GeneID" id="85367485"/>
<evidence type="ECO:0000313" key="3">
    <source>
        <dbReference type="Proteomes" id="UP001175211"/>
    </source>
</evidence>
<proteinExistence type="predicted"/>
<comment type="caution">
    <text evidence="2">The sequence shown here is derived from an EMBL/GenBank/DDBJ whole genome shotgun (WGS) entry which is preliminary data.</text>
</comment>
<protein>
    <recommendedName>
        <fullName evidence="4">F-box domain-containing protein</fullName>
    </recommendedName>
</protein>
<feature type="compositionally biased region" description="Acidic residues" evidence="1">
    <location>
        <begin position="175"/>
        <end position="193"/>
    </location>
</feature>
<evidence type="ECO:0000313" key="2">
    <source>
        <dbReference type="EMBL" id="KAK0469114.1"/>
    </source>
</evidence>